<comment type="caution">
    <text evidence="1">The sequence shown here is derived from an EMBL/GenBank/DDBJ whole genome shotgun (WGS) entry which is preliminary data.</text>
</comment>
<dbReference type="EMBL" id="JAPHNI010000811">
    <property type="protein sequence ID" value="KAJ8108056.1"/>
    <property type="molecule type" value="Genomic_DNA"/>
</dbReference>
<evidence type="ECO:0000313" key="1">
    <source>
        <dbReference type="EMBL" id="KAJ8108056.1"/>
    </source>
</evidence>
<sequence length="223" mass="25041">MAIDASKPLLATPVKRPAEPEPSSPFAFAPEPPRKKQKSGSKASSSKVISLLPESEENFQVSIRLHSKFDVFPDALRTALEGMHRTAYVAYMDDVDTESHPSPKLTYSVITGERLSPYKESDFVFTTHKTDFKYLSMANMFLLKSFWNHNKGRLEGAEFVKLDVKDIGNPALLWLYSVRPHEVGWALDRFGCLSFCATRVVGDKLQHRVAFVECKVIKVESSG</sequence>
<protein>
    <submittedName>
        <fullName evidence="1">Uncharacterized protein</fullName>
    </submittedName>
</protein>
<keyword evidence="2" id="KW-1185">Reference proteome</keyword>
<evidence type="ECO:0000313" key="2">
    <source>
        <dbReference type="Proteomes" id="UP001153331"/>
    </source>
</evidence>
<proteinExistence type="predicted"/>
<accession>A0ACC2HYK9</accession>
<gene>
    <name evidence="1" type="ORF">OPT61_g8437</name>
</gene>
<organism evidence="1 2">
    <name type="scientific">Boeremia exigua</name>
    <dbReference type="NCBI Taxonomy" id="749465"/>
    <lineage>
        <taxon>Eukaryota</taxon>
        <taxon>Fungi</taxon>
        <taxon>Dikarya</taxon>
        <taxon>Ascomycota</taxon>
        <taxon>Pezizomycotina</taxon>
        <taxon>Dothideomycetes</taxon>
        <taxon>Pleosporomycetidae</taxon>
        <taxon>Pleosporales</taxon>
        <taxon>Pleosporineae</taxon>
        <taxon>Didymellaceae</taxon>
        <taxon>Boeremia</taxon>
    </lineage>
</organism>
<dbReference type="Proteomes" id="UP001153331">
    <property type="component" value="Unassembled WGS sequence"/>
</dbReference>
<name>A0ACC2HYK9_9PLEO</name>
<reference evidence="1" key="1">
    <citation type="submission" date="2022-11" db="EMBL/GenBank/DDBJ databases">
        <title>Genome Sequence of Boeremia exigua.</title>
        <authorList>
            <person name="Buettner E."/>
        </authorList>
    </citation>
    <scope>NUCLEOTIDE SEQUENCE</scope>
    <source>
        <strain evidence="1">CU02</strain>
    </source>
</reference>